<dbReference type="EMBL" id="CP001291">
    <property type="protein sequence ID" value="ACK70071.1"/>
    <property type="molecule type" value="Genomic_DNA"/>
</dbReference>
<accession>B7KAW1</accession>
<dbReference type="AlphaFoldDB" id="B7KAW1"/>
<proteinExistence type="predicted"/>
<sequence length="74" mass="7354">MCESILRWDKQKDSLQRLLGVSLGAVQSESVLLAVGGAGAVQSESVLLAVGAAGAVQSESVLLAVGAAGAMETV</sequence>
<protein>
    <submittedName>
        <fullName evidence="1">Uncharacterized protein</fullName>
    </submittedName>
</protein>
<dbReference type="KEGG" id="cyc:PCC7424_1633"/>
<keyword evidence="2" id="KW-1185">Reference proteome</keyword>
<dbReference type="Proteomes" id="UP000002384">
    <property type="component" value="Chromosome"/>
</dbReference>
<dbReference type="HOGENOM" id="CLU_2681553_0_0_3"/>
<gene>
    <name evidence="1" type="ordered locus">PCC7424_1633</name>
</gene>
<organism evidence="1 2">
    <name type="scientific">Gloeothece citriformis (strain PCC 7424)</name>
    <name type="common">Cyanothece sp. (strain PCC 7424)</name>
    <dbReference type="NCBI Taxonomy" id="65393"/>
    <lineage>
        <taxon>Bacteria</taxon>
        <taxon>Bacillati</taxon>
        <taxon>Cyanobacteriota</taxon>
        <taxon>Cyanophyceae</taxon>
        <taxon>Oscillatoriophycideae</taxon>
        <taxon>Chroococcales</taxon>
        <taxon>Aphanothecaceae</taxon>
        <taxon>Gloeothece</taxon>
        <taxon>Gloeothece citriformis</taxon>
    </lineage>
</organism>
<reference evidence="2" key="1">
    <citation type="journal article" date="2011" name="MBio">
        <title>Novel metabolic attributes of the genus Cyanothece, comprising a group of unicellular nitrogen-fixing Cyanobacteria.</title>
        <authorList>
            <person name="Bandyopadhyay A."/>
            <person name="Elvitigala T."/>
            <person name="Welsh E."/>
            <person name="Stockel J."/>
            <person name="Liberton M."/>
            <person name="Min H."/>
            <person name="Sherman L.A."/>
            <person name="Pakrasi H.B."/>
        </authorList>
    </citation>
    <scope>NUCLEOTIDE SEQUENCE [LARGE SCALE GENOMIC DNA]</scope>
    <source>
        <strain evidence="2">PCC 7424</strain>
    </source>
</reference>
<evidence type="ECO:0000313" key="1">
    <source>
        <dbReference type="EMBL" id="ACK70071.1"/>
    </source>
</evidence>
<evidence type="ECO:0000313" key="2">
    <source>
        <dbReference type="Proteomes" id="UP000002384"/>
    </source>
</evidence>
<name>B7KAW1_GLOC7</name>